<dbReference type="GO" id="GO:0006400">
    <property type="term" value="P:tRNA modification"/>
    <property type="evidence" value="ECO:0007669"/>
    <property type="project" value="InterPro"/>
</dbReference>
<evidence type="ECO:0000256" key="2">
    <source>
        <dbReference type="ARBA" id="ARBA00002939"/>
    </source>
</evidence>
<proteinExistence type="inferred from homology"/>
<feature type="compositionally biased region" description="Pro residues" evidence="15">
    <location>
        <begin position="583"/>
        <end position="598"/>
    </location>
</feature>
<keyword evidence="7" id="KW-0819">tRNA processing</keyword>
<feature type="compositionally biased region" description="Polar residues" evidence="15">
    <location>
        <begin position="355"/>
        <end position="364"/>
    </location>
</feature>
<feature type="compositionally biased region" description="Polar residues" evidence="15">
    <location>
        <begin position="317"/>
        <end position="326"/>
    </location>
</feature>
<dbReference type="FunFam" id="3.30.70.3000:FF:000001">
    <property type="entry name" value="tRNA(His) guanylyltransferase"/>
    <property type="match status" value="1"/>
</dbReference>
<evidence type="ECO:0000256" key="4">
    <source>
        <dbReference type="ARBA" id="ARBA00012511"/>
    </source>
</evidence>
<evidence type="ECO:0000256" key="12">
    <source>
        <dbReference type="ARBA" id="ARBA00023134"/>
    </source>
</evidence>
<dbReference type="EC" id="2.7.7.79" evidence="4"/>
<evidence type="ECO:0000259" key="17">
    <source>
        <dbReference type="Pfam" id="PF14413"/>
    </source>
</evidence>
<dbReference type="OrthoDB" id="62560at2759"/>
<dbReference type="GO" id="GO:0000287">
    <property type="term" value="F:magnesium ion binding"/>
    <property type="evidence" value="ECO:0007669"/>
    <property type="project" value="InterPro"/>
</dbReference>
<evidence type="ECO:0000256" key="7">
    <source>
        <dbReference type="ARBA" id="ARBA00022694"/>
    </source>
</evidence>
<evidence type="ECO:0000256" key="5">
    <source>
        <dbReference type="ARBA" id="ARBA00015443"/>
    </source>
</evidence>
<comment type="similarity">
    <text evidence="3">Belongs to the tRNA(His) guanylyltransferase family.</text>
</comment>
<name>A0A6A5XXH5_9PLEO</name>
<accession>A0A6A5XXH5</accession>
<evidence type="ECO:0000259" key="16">
    <source>
        <dbReference type="Pfam" id="PF04446"/>
    </source>
</evidence>
<keyword evidence="9" id="KW-0479">Metal-binding</keyword>
<gene>
    <name evidence="18" type="ORF">BU24DRAFT_420702</name>
</gene>
<evidence type="ECO:0000256" key="9">
    <source>
        <dbReference type="ARBA" id="ARBA00022723"/>
    </source>
</evidence>
<dbReference type="GO" id="GO:0005525">
    <property type="term" value="F:GTP binding"/>
    <property type="evidence" value="ECO:0007669"/>
    <property type="project" value="UniProtKB-KW"/>
</dbReference>
<keyword evidence="19" id="KW-1185">Reference proteome</keyword>
<dbReference type="InterPro" id="IPR025845">
    <property type="entry name" value="Thg1_C_dom"/>
</dbReference>
<comment type="cofactor">
    <cofactor evidence="1">
        <name>Mg(2+)</name>
        <dbReference type="ChEBI" id="CHEBI:18420"/>
    </cofactor>
</comment>
<dbReference type="Pfam" id="PF04446">
    <property type="entry name" value="Thg1"/>
    <property type="match status" value="1"/>
</dbReference>
<feature type="compositionally biased region" description="Pro residues" evidence="15">
    <location>
        <begin position="332"/>
        <end position="354"/>
    </location>
</feature>
<feature type="region of interest" description="Disordered" evidence="15">
    <location>
        <begin position="434"/>
        <end position="649"/>
    </location>
</feature>
<reference evidence="18" key="1">
    <citation type="journal article" date="2020" name="Stud. Mycol.">
        <title>101 Dothideomycetes genomes: a test case for predicting lifestyles and emergence of pathogens.</title>
        <authorList>
            <person name="Haridas S."/>
            <person name="Albert R."/>
            <person name="Binder M."/>
            <person name="Bloem J."/>
            <person name="Labutti K."/>
            <person name="Salamov A."/>
            <person name="Andreopoulos B."/>
            <person name="Baker S."/>
            <person name="Barry K."/>
            <person name="Bills G."/>
            <person name="Bluhm B."/>
            <person name="Cannon C."/>
            <person name="Castanera R."/>
            <person name="Culley D."/>
            <person name="Daum C."/>
            <person name="Ezra D."/>
            <person name="Gonzalez J."/>
            <person name="Henrissat B."/>
            <person name="Kuo A."/>
            <person name="Liang C."/>
            <person name="Lipzen A."/>
            <person name="Lutzoni F."/>
            <person name="Magnuson J."/>
            <person name="Mondo S."/>
            <person name="Nolan M."/>
            <person name="Ohm R."/>
            <person name="Pangilinan J."/>
            <person name="Park H.-J."/>
            <person name="Ramirez L."/>
            <person name="Alfaro M."/>
            <person name="Sun H."/>
            <person name="Tritt A."/>
            <person name="Yoshinaga Y."/>
            <person name="Zwiers L.-H."/>
            <person name="Turgeon B."/>
            <person name="Goodwin S."/>
            <person name="Spatafora J."/>
            <person name="Crous P."/>
            <person name="Grigoriev I."/>
        </authorList>
    </citation>
    <scope>NUCLEOTIDE SEQUENCE</scope>
    <source>
        <strain evidence="18">CBS 175.79</strain>
    </source>
</reference>
<evidence type="ECO:0000256" key="6">
    <source>
        <dbReference type="ARBA" id="ARBA00022679"/>
    </source>
</evidence>
<keyword evidence="12" id="KW-0342">GTP-binding</keyword>
<evidence type="ECO:0000313" key="19">
    <source>
        <dbReference type="Proteomes" id="UP000799778"/>
    </source>
</evidence>
<comment type="function">
    <text evidence="2">Adds a GMP to the 5'-end of tRNA(His) after transcription and RNase P cleavage.</text>
</comment>
<feature type="compositionally biased region" description="Polar residues" evidence="15">
    <location>
        <begin position="381"/>
        <end position="396"/>
    </location>
</feature>
<evidence type="ECO:0000256" key="3">
    <source>
        <dbReference type="ARBA" id="ARBA00010113"/>
    </source>
</evidence>
<feature type="compositionally biased region" description="Low complexity" evidence="15">
    <location>
        <begin position="599"/>
        <end position="611"/>
    </location>
</feature>
<evidence type="ECO:0000256" key="10">
    <source>
        <dbReference type="ARBA" id="ARBA00022741"/>
    </source>
</evidence>
<feature type="domain" description="tRNAHis guanylyltransferase catalytic" evidence="16">
    <location>
        <begin position="6"/>
        <end position="136"/>
    </location>
</feature>
<feature type="domain" description="Thg1 C-terminal" evidence="17">
    <location>
        <begin position="140"/>
        <end position="223"/>
    </location>
</feature>
<keyword evidence="6" id="KW-0808">Transferase</keyword>
<dbReference type="PANTHER" id="PTHR12729">
    <property type="entry name" value="TRNA(HIS) GUANYLYLTRANSFERASE-RELATED"/>
    <property type="match status" value="1"/>
</dbReference>
<comment type="catalytic activity">
    <reaction evidence="14">
        <text>a 5'-end ribonucleotide-tRNA(His) + GTP + ATP + H2O = a 5'-end phospho-guanosine-ribonucleotide-tRNA(His) + AMP + 2 diphosphate + H(+)</text>
        <dbReference type="Rhea" id="RHEA:54564"/>
        <dbReference type="Rhea" id="RHEA-COMP:14193"/>
        <dbReference type="Rhea" id="RHEA-COMP:14917"/>
        <dbReference type="ChEBI" id="CHEBI:15377"/>
        <dbReference type="ChEBI" id="CHEBI:15378"/>
        <dbReference type="ChEBI" id="CHEBI:30616"/>
        <dbReference type="ChEBI" id="CHEBI:33019"/>
        <dbReference type="ChEBI" id="CHEBI:37565"/>
        <dbReference type="ChEBI" id="CHEBI:138282"/>
        <dbReference type="ChEBI" id="CHEBI:141847"/>
        <dbReference type="ChEBI" id="CHEBI:456215"/>
        <dbReference type="EC" id="2.7.7.79"/>
    </reaction>
</comment>
<evidence type="ECO:0000256" key="13">
    <source>
        <dbReference type="ARBA" id="ARBA00032480"/>
    </source>
</evidence>
<dbReference type="PANTHER" id="PTHR12729:SF6">
    <property type="entry name" value="TRNA(HIS) GUANYLYLTRANSFERASE-RELATED"/>
    <property type="match status" value="1"/>
</dbReference>
<sequence length="679" mass="74763">MANSKYEYVRDFEETDRLLPGTWIVVRIDGRGFTKFTTRYQFEKPNDRRALDLMNAAAEAVMKDLPDIVLAYGDSDEFSFVFHKNCTLFERRASKLMTTIVSTFTANYTFLWSTCFPDSPLAPPLPSFDGRCVCYPSDQYLRDYMSWRQVDCHINNLYNTTFWALVNKGNMQAREAEELLKGTVSSDKNEILFSRFGINYNNEPEIFRKGSVLYRDFFEAPAQVPAPSVAEESTTSPPLSHPRPQRTIRRPMSQPIERPVPDLRASPLSDSTIRGPTFLSTSTTPSPPPSPQSLSIPAFSNPFAPPTTETATMPTNGGHSHSNSTVKSPLPQLTPLPLPPPTLKPSTKPPPFLNPPNSVAHTNTSPQPSPQIQIPDVLSERSISNSSKPIATSSRPVPSADPPRLKHRSPSLSMIDYTAKPPIIPLRISSIPIDNRTRKLSLPSSQKSALFNHHHHAPSSEKDKNLSTMKELPIPPSGGDDIIDLRNKVMAGELRLDSLTPANPASRPGSRLGVQDTPPPPPPPPPPEQTSTGARPDLQQRARSHPRLRSAPPTATTTTASTSRLPSPPALSNIKTKKSFSASPPPPSQPQQQPPPSSSSPAGASKPNSGKAKAKAKAKAKVPEEEGGWAAATKEPSRTQREKERKKRTKARIVIEHVDVIKDEFWIRRPWILTGKAGL</sequence>
<dbReference type="GeneID" id="54284940"/>
<dbReference type="GO" id="GO:0008193">
    <property type="term" value="F:tRNA guanylyltransferase activity"/>
    <property type="evidence" value="ECO:0007669"/>
    <property type="project" value="UniProtKB-EC"/>
</dbReference>
<evidence type="ECO:0000256" key="15">
    <source>
        <dbReference type="SAM" id="MobiDB-lite"/>
    </source>
</evidence>
<dbReference type="Proteomes" id="UP000799778">
    <property type="component" value="Unassembled WGS sequence"/>
</dbReference>
<feature type="region of interest" description="Disordered" evidence="15">
    <location>
        <begin position="224"/>
        <end position="413"/>
    </location>
</feature>
<keyword evidence="8" id="KW-0548">Nucleotidyltransferase</keyword>
<dbReference type="Pfam" id="PF14413">
    <property type="entry name" value="Thg1C"/>
    <property type="match status" value="1"/>
</dbReference>
<feature type="compositionally biased region" description="Low complexity" evidence="15">
    <location>
        <begin position="306"/>
        <end position="315"/>
    </location>
</feature>
<protein>
    <recommendedName>
        <fullName evidence="5">tRNA(His) guanylyltransferase</fullName>
        <ecNumber evidence="4">2.7.7.79</ecNumber>
    </recommendedName>
    <alternativeName>
        <fullName evidence="13">tRNA-histidine guanylyltransferase</fullName>
    </alternativeName>
</protein>
<dbReference type="InterPro" id="IPR038469">
    <property type="entry name" value="tRNAHis_GuaTrfase_Thg1_sf"/>
</dbReference>
<dbReference type="AlphaFoldDB" id="A0A6A5XXH5"/>
<keyword evidence="10" id="KW-0547">Nucleotide-binding</keyword>
<evidence type="ECO:0000256" key="8">
    <source>
        <dbReference type="ARBA" id="ARBA00022695"/>
    </source>
</evidence>
<dbReference type="InterPro" id="IPR007537">
    <property type="entry name" value="tRNAHis_GuaTrfase_Thg1"/>
</dbReference>
<keyword evidence="11" id="KW-0460">Magnesium</keyword>
<evidence type="ECO:0000313" key="18">
    <source>
        <dbReference type="EMBL" id="KAF2017659.1"/>
    </source>
</evidence>
<organism evidence="18 19">
    <name type="scientific">Aaosphaeria arxii CBS 175.79</name>
    <dbReference type="NCBI Taxonomy" id="1450172"/>
    <lineage>
        <taxon>Eukaryota</taxon>
        <taxon>Fungi</taxon>
        <taxon>Dikarya</taxon>
        <taxon>Ascomycota</taxon>
        <taxon>Pezizomycotina</taxon>
        <taxon>Dothideomycetes</taxon>
        <taxon>Pleosporomycetidae</taxon>
        <taxon>Pleosporales</taxon>
        <taxon>Pleosporales incertae sedis</taxon>
        <taxon>Aaosphaeria</taxon>
    </lineage>
</organism>
<evidence type="ECO:0000256" key="1">
    <source>
        <dbReference type="ARBA" id="ARBA00001946"/>
    </source>
</evidence>
<evidence type="ECO:0000256" key="11">
    <source>
        <dbReference type="ARBA" id="ARBA00022842"/>
    </source>
</evidence>
<dbReference type="Gene3D" id="3.30.70.3000">
    <property type="match status" value="2"/>
</dbReference>
<evidence type="ECO:0000256" key="14">
    <source>
        <dbReference type="ARBA" id="ARBA00047281"/>
    </source>
</evidence>
<dbReference type="InterPro" id="IPR024956">
    <property type="entry name" value="tRNAHis_GuaTrfase_cat"/>
</dbReference>
<dbReference type="EMBL" id="ML978068">
    <property type="protein sequence ID" value="KAF2017659.1"/>
    <property type="molecule type" value="Genomic_DNA"/>
</dbReference>
<dbReference type="RefSeq" id="XP_033385998.1">
    <property type="nucleotide sequence ID" value="XM_033527543.1"/>
</dbReference>
<feature type="compositionally biased region" description="Low complexity" evidence="15">
    <location>
        <begin position="549"/>
        <end position="565"/>
    </location>
</feature>
<feature type="compositionally biased region" description="Pro residues" evidence="15">
    <location>
        <begin position="517"/>
        <end position="528"/>
    </location>
</feature>